<protein>
    <recommendedName>
        <fullName evidence="4 13">Homoserine kinase</fullName>
        <shortName evidence="13">HK</shortName>
        <shortName evidence="13">HSK</shortName>
        <ecNumber evidence="3 13">2.7.1.39</ecNumber>
    </recommendedName>
</protein>
<comment type="pathway">
    <text evidence="1 13">Amino-acid biosynthesis; L-threonine biosynthesis; L-threonine from L-aspartate: step 4/5.</text>
</comment>
<dbReference type="PANTHER" id="PTHR20861:SF1">
    <property type="entry name" value="HOMOSERINE KINASE"/>
    <property type="match status" value="1"/>
</dbReference>
<evidence type="ECO:0000256" key="3">
    <source>
        <dbReference type="ARBA" id="ARBA00012078"/>
    </source>
</evidence>
<keyword evidence="9 13" id="KW-0418">Kinase</keyword>
<keyword evidence="13" id="KW-0963">Cytoplasm</keyword>
<evidence type="ECO:0000313" key="16">
    <source>
        <dbReference type="EMBL" id="MDQ0198712.1"/>
    </source>
</evidence>
<comment type="catalytic activity">
    <reaction evidence="11 13">
        <text>L-homoserine + ATP = O-phospho-L-homoserine + ADP + H(+)</text>
        <dbReference type="Rhea" id="RHEA:13985"/>
        <dbReference type="ChEBI" id="CHEBI:15378"/>
        <dbReference type="ChEBI" id="CHEBI:30616"/>
        <dbReference type="ChEBI" id="CHEBI:57476"/>
        <dbReference type="ChEBI" id="CHEBI:57590"/>
        <dbReference type="ChEBI" id="CHEBI:456216"/>
        <dbReference type="EC" id="2.7.1.39"/>
    </reaction>
</comment>
<dbReference type="InterPro" id="IPR013750">
    <property type="entry name" value="GHMP_kinase_C_dom"/>
</dbReference>
<evidence type="ECO:0000256" key="2">
    <source>
        <dbReference type="ARBA" id="ARBA00007370"/>
    </source>
</evidence>
<dbReference type="InterPro" id="IPR000870">
    <property type="entry name" value="Homoserine_kinase"/>
</dbReference>
<keyword evidence="5 13" id="KW-0028">Amino-acid biosynthesis</keyword>
<feature type="domain" description="GHMP kinase N-terminal" evidence="14">
    <location>
        <begin position="70"/>
        <end position="143"/>
    </location>
</feature>
<dbReference type="SUPFAM" id="SSF55060">
    <property type="entry name" value="GHMP Kinase, C-terminal domain"/>
    <property type="match status" value="1"/>
</dbReference>
<dbReference type="HAMAP" id="MF_00384">
    <property type="entry name" value="Homoser_kinase"/>
    <property type="match status" value="1"/>
</dbReference>
<comment type="function">
    <text evidence="12 13">Catalyzes the ATP-dependent phosphorylation of L-homoserine to L-homoserine phosphate.</text>
</comment>
<keyword evidence="7 13" id="KW-0791">Threonine biosynthesis</keyword>
<dbReference type="InterPro" id="IPR014721">
    <property type="entry name" value="Ribsml_uS5_D2-typ_fold_subgr"/>
</dbReference>
<evidence type="ECO:0000256" key="13">
    <source>
        <dbReference type="HAMAP-Rule" id="MF_00384"/>
    </source>
</evidence>
<evidence type="ECO:0000256" key="10">
    <source>
        <dbReference type="ARBA" id="ARBA00022840"/>
    </source>
</evidence>
<sequence>MTLENRFVIKVPASSANLGPGFDSLGVALDLYLQVEVEESDKWECYSTSDDLRDLPTDESHFICQIAIQTAGKYGRDLQPCKLKIESEIPLARGLGSSAAAIVAGVELADCVGKLKLTKKEKLLLATELEGHPDNAGASLYGGLVIGCYQQREVDMVTFSDMSFEIVAVIPQEILLTKVAREVLPTTFSYAEAIQASSTSNLLVAALLSQNWTLAGKMMEIDIFHQPYRRPLIHAYSDIEKWAKANGAFGVALSGAGPTVICFTEKGKGEQLALSLQSTFSTMTVKVLNIDNIGSQVYKVENCLK</sequence>
<keyword evidence="8 13" id="KW-0547">Nucleotide-binding</keyword>
<gene>
    <name evidence="13" type="primary">thrB</name>
    <name evidence="16" type="ORF">J2S10_001870</name>
</gene>
<dbReference type="InterPro" id="IPR006203">
    <property type="entry name" value="GHMP_knse_ATP-bd_CS"/>
</dbReference>
<keyword evidence="6 13" id="KW-0808">Transferase</keyword>
<dbReference type="InterPro" id="IPR020568">
    <property type="entry name" value="Ribosomal_Su5_D2-typ_SF"/>
</dbReference>
<dbReference type="Pfam" id="PF08544">
    <property type="entry name" value="GHMP_kinases_C"/>
    <property type="match status" value="1"/>
</dbReference>
<dbReference type="SUPFAM" id="SSF54211">
    <property type="entry name" value="Ribosomal protein S5 domain 2-like"/>
    <property type="match status" value="1"/>
</dbReference>
<dbReference type="Gene3D" id="3.30.230.10">
    <property type="match status" value="1"/>
</dbReference>
<reference evidence="16 17" key="1">
    <citation type="submission" date="2023-07" db="EMBL/GenBank/DDBJ databases">
        <title>Genomic Encyclopedia of Type Strains, Phase IV (KMG-IV): sequencing the most valuable type-strain genomes for metagenomic binning, comparative biology and taxonomic classification.</title>
        <authorList>
            <person name="Goeker M."/>
        </authorList>
    </citation>
    <scope>NUCLEOTIDE SEQUENCE [LARGE SCALE GENOMIC DNA]</scope>
    <source>
        <strain evidence="16 17">DSM 27594</strain>
    </source>
</reference>
<dbReference type="Pfam" id="PF00288">
    <property type="entry name" value="GHMP_kinases_N"/>
    <property type="match status" value="1"/>
</dbReference>
<dbReference type="PANTHER" id="PTHR20861">
    <property type="entry name" value="HOMOSERINE/4-DIPHOSPHOCYTIDYL-2-C-METHYL-D-ERYTHRITOL KINASE"/>
    <property type="match status" value="1"/>
</dbReference>
<organism evidence="16 17">
    <name type="scientific">Neobacillus ginsengisoli</name>
    <dbReference type="NCBI Taxonomy" id="904295"/>
    <lineage>
        <taxon>Bacteria</taxon>
        <taxon>Bacillati</taxon>
        <taxon>Bacillota</taxon>
        <taxon>Bacilli</taxon>
        <taxon>Bacillales</taxon>
        <taxon>Bacillaceae</taxon>
        <taxon>Neobacillus</taxon>
    </lineage>
</organism>
<dbReference type="NCBIfam" id="TIGR00191">
    <property type="entry name" value="thrB"/>
    <property type="match status" value="1"/>
</dbReference>
<dbReference type="RefSeq" id="WP_307406867.1">
    <property type="nucleotide sequence ID" value="NZ_JAUSTW010000003.1"/>
</dbReference>
<dbReference type="EMBL" id="JAUSTW010000003">
    <property type="protein sequence ID" value="MDQ0198712.1"/>
    <property type="molecule type" value="Genomic_DNA"/>
</dbReference>
<proteinExistence type="inferred from homology"/>
<dbReference type="PIRSF" id="PIRSF000676">
    <property type="entry name" value="Homoser_kin"/>
    <property type="match status" value="1"/>
</dbReference>
<dbReference type="Proteomes" id="UP001224122">
    <property type="component" value="Unassembled WGS sequence"/>
</dbReference>
<evidence type="ECO:0000256" key="11">
    <source>
        <dbReference type="ARBA" id="ARBA00049375"/>
    </source>
</evidence>
<accession>A0ABT9XT27</accession>
<feature type="domain" description="GHMP kinase C-terminal" evidence="15">
    <location>
        <begin position="204"/>
        <end position="280"/>
    </location>
</feature>
<evidence type="ECO:0000313" key="17">
    <source>
        <dbReference type="Proteomes" id="UP001224122"/>
    </source>
</evidence>
<evidence type="ECO:0000256" key="8">
    <source>
        <dbReference type="ARBA" id="ARBA00022741"/>
    </source>
</evidence>
<keyword evidence="10 13" id="KW-0067">ATP-binding</keyword>
<comment type="similarity">
    <text evidence="2 13">Belongs to the GHMP kinase family. Homoserine kinase subfamily.</text>
</comment>
<comment type="caution">
    <text evidence="16">The sequence shown here is derived from an EMBL/GenBank/DDBJ whole genome shotgun (WGS) entry which is preliminary data.</text>
</comment>
<evidence type="ECO:0000256" key="12">
    <source>
        <dbReference type="ARBA" id="ARBA00049954"/>
    </source>
</evidence>
<evidence type="ECO:0000256" key="5">
    <source>
        <dbReference type="ARBA" id="ARBA00022605"/>
    </source>
</evidence>
<dbReference type="Gene3D" id="3.30.70.890">
    <property type="entry name" value="GHMP kinase, C-terminal domain"/>
    <property type="match status" value="1"/>
</dbReference>
<evidence type="ECO:0000256" key="9">
    <source>
        <dbReference type="ARBA" id="ARBA00022777"/>
    </source>
</evidence>
<comment type="subcellular location">
    <subcellularLocation>
        <location evidence="13">Cytoplasm</location>
    </subcellularLocation>
</comment>
<dbReference type="EC" id="2.7.1.39" evidence="3 13"/>
<evidence type="ECO:0000256" key="4">
    <source>
        <dbReference type="ARBA" id="ARBA00017858"/>
    </source>
</evidence>
<dbReference type="PROSITE" id="PS00627">
    <property type="entry name" value="GHMP_KINASES_ATP"/>
    <property type="match status" value="1"/>
</dbReference>
<name>A0ABT9XT27_9BACI</name>
<evidence type="ECO:0000256" key="7">
    <source>
        <dbReference type="ARBA" id="ARBA00022697"/>
    </source>
</evidence>
<evidence type="ECO:0000259" key="14">
    <source>
        <dbReference type="Pfam" id="PF00288"/>
    </source>
</evidence>
<feature type="binding site" evidence="13">
    <location>
        <begin position="90"/>
        <end position="100"/>
    </location>
    <ligand>
        <name>ATP</name>
        <dbReference type="ChEBI" id="CHEBI:30616"/>
    </ligand>
</feature>
<dbReference type="InterPro" id="IPR036554">
    <property type="entry name" value="GHMP_kinase_C_sf"/>
</dbReference>
<evidence type="ECO:0000256" key="1">
    <source>
        <dbReference type="ARBA" id="ARBA00005015"/>
    </source>
</evidence>
<dbReference type="InterPro" id="IPR006204">
    <property type="entry name" value="GHMP_kinase_N_dom"/>
</dbReference>
<dbReference type="GO" id="GO:0004413">
    <property type="term" value="F:homoserine kinase activity"/>
    <property type="evidence" value="ECO:0007669"/>
    <property type="project" value="UniProtKB-EC"/>
</dbReference>
<evidence type="ECO:0000256" key="6">
    <source>
        <dbReference type="ARBA" id="ARBA00022679"/>
    </source>
</evidence>
<evidence type="ECO:0000259" key="15">
    <source>
        <dbReference type="Pfam" id="PF08544"/>
    </source>
</evidence>
<dbReference type="PRINTS" id="PR00958">
    <property type="entry name" value="HOMSERKINASE"/>
</dbReference>
<keyword evidence="17" id="KW-1185">Reference proteome</keyword>